<evidence type="ECO:0000313" key="1">
    <source>
        <dbReference type="EMBL" id="CAX24215.1"/>
    </source>
</evidence>
<dbReference type="AlphaFoldDB" id="C7C8E8"/>
<dbReference type="EMBL" id="FP103042">
    <property type="protein sequence ID" value="CAX24215.1"/>
    <property type="molecule type" value="Genomic_DNA"/>
</dbReference>
<dbReference type="HOGENOM" id="CLU_1523429_0_0_5"/>
<dbReference type="GeneID" id="72989529"/>
<dbReference type="RefSeq" id="WP_015822407.1">
    <property type="nucleotide sequence ID" value="NC_012988.1"/>
</dbReference>
<proteinExistence type="predicted"/>
<gene>
    <name evidence="1" type="ORF">METD_I2562</name>
</gene>
<reference evidence="2" key="1">
    <citation type="journal article" date="2009" name="PLoS ONE">
        <title>Methylobacterium genome sequences: a reference blueprint to investigate microbial metabolism of C1 compounds from natural and industrial sources.</title>
        <authorList>
            <person name="Vuilleumier S."/>
            <person name="Chistoserdova L."/>
            <person name="Lee M.-C."/>
            <person name="Bringel F."/>
            <person name="Lajus A."/>
            <person name="Zhou Y."/>
            <person name="Gourion B."/>
            <person name="Barbe V."/>
            <person name="Chang J."/>
            <person name="Cruveiller S."/>
            <person name="Dossat C."/>
            <person name="Gillett W."/>
            <person name="Gruffaz C."/>
            <person name="Haugen E."/>
            <person name="Hourcade E."/>
            <person name="Levy R."/>
            <person name="Mangenot S."/>
            <person name="Muller E."/>
            <person name="Nadalig T."/>
            <person name="Pagni M."/>
            <person name="Penny C."/>
            <person name="Peyraud R."/>
            <person name="Robinson D.G."/>
            <person name="Roche D."/>
            <person name="Rouy Z."/>
            <person name="Saenampechek C."/>
            <person name="Salvignol G."/>
            <person name="Vallenet D."/>
            <person name="Wu Z."/>
            <person name="Marx C.J."/>
            <person name="Vorholt J.A."/>
            <person name="Olson M.V."/>
            <person name="Kaul R."/>
            <person name="Weissenbach J."/>
            <person name="Medigue C."/>
            <person name="Lidstrom M.E."/>
        </authorList>
    </citation>
    <scope>NUCLEOTIDE SEQUENCE [LARGE SCALE GENOMIC DNA]</scope>
    <source>
        <strain evidence="2">DSM 6343 / CIP 106787 / DM4</strain>
    </source>
</reference>
<dbReference type="Proteomes" id="UP000008070">
    <property type="component" value="Chromosome"/>
</dbReference>
<accession>C7C8E8</accession>
<protein>
    <submittedName>
        <fullName evidence="1">Uncharacterized protein</fullName>
    </submittedName>
</protein>
<evidence type="ECO:0000313" key="2">
    <source>
        <dbReference type="Proteomes" id="UP000008070"/>
    </source>
</evidence>
<dbReference type="KEGG" id="mdi:METDI2562"/>
<organism evidence="1 2">
    <name type="scientific">Methylorubrum extorquens (strain DSM 6343 / CIP 106787 / DM4)</name>
    <name type="common">Methylobacterium extorquens</name>
    <dbReference type="NCBI Taxonomy" id="661410"/>
    <lineage>
        <taxon>Bacteria</taxon>
        <taxon>Pseudomonadati</taxon>
        <taxon>Pseudomonadota</taxon>
        <taxon>Alphaproteobacteria</taxon>
        <taxon>Hyphomicrobiales</taxon>
        <taxon>Methylobacteriaceae</taxon>
        <taxon>Methylorubrum</taxon>
    </lineage>
</organism>
<name>C7C8E8_METED</name>
<sequence>MAQRPRLPYQIDPLPAVGTMTGIQVALHDNGTKLSVNGRKTTTTRFKVTIEAYTSPKPINKRAYMFKRSLELRDPDTFTRLIDSQLQTGLIDQTYHTELTNTVASVTGSSEYLFGQVRFQNGKGWQYTPHQFVAIEYDGVQTPYGLVFIDGVHIALDQFSDFFAKESVIYSTWKEL</sequence>